<evidence type="ECO:0000256" key="8">
    <source>
        <dbReference type="ARBA" id="ARBA00025268"/>
    </source>
</evidence>
<dbReference type="GO" id="GO:0044183">
    <property type="term" value="F:protein folding chaperone"/>
    <property type="evidence" value="ECO:0007669"/>
    <property type="project" value="TreeGrafter"/>
</dbReference>
<keyword evidence="5" id="KW-0809">Transit peptide</keyword>
<protein>
    <recommendedName>
        <fullName evidence="4">Mitochondrial zinc maintenance protein 1, mitochondrial</fullName>
    </recommendedName>
</protein>
<dbReference type="Proteomes" id="UP001160390">
    <property type="component" value="Unassembled WGS sequence"/>
</dbReference>
<evidence type="ECO:0000313" key="10">
    <source>
        <dbReference type="Proteomes" id="UP001160390"/>
    </source>
</evidence>
<evidence type="ECO:0000256" key="1">
    <source>
        <dbReference type="ARBA" id="ARBA00004305"/>
    </source>
</evidence>
<dbReference type="InterPro" id="IPR050435">
    <property type="entry name" value="MZM1/LYRM7"/>
</dbReference>
<keyword evidence="10" id="KW-1185">Reference proteome</keyword>
<dbReference type="AlphaFoldDB" id="A0AA35LYJ2"/>
<comment type="similarity">
    <text evidence="2">Belongs to the complex I LYR family. MZM1 subfamily.</text>
</comment>
<keyword evidence="6" id="KW-0496">Mitochondrion</keyword>
<reference evidence="9" key="1">
    <citation type="submission" date="2023-01" db="EMBL/GenBank/DDBJ databases">
        <authorList>
            <person name="Piombo E."/>
        </authorList>
    </citation>
    <scope>NUCLEOTIDE SEQUENCE</scope>
</reference>
<comment type="subcellular location">
    <subcellularLocation>
        <location evidence="1">Mitochondrion matrix</location>
    </subcellularLocation>
</comment>
<dbReference type="CDD" id="cd20267">
    <property type="entry name" value="Complex1_LYR_LYRM7"/>
    <property type="match status" value="1"/>
</dbReference>
<sequence length="132" mass="14322">MALVAYRHLLRAARLAFEGDAPVLAAAQSQIRNEFINKSALDPSERPAAIQYAQDVARILRENVVQGRRETENDHNYSTIAPSHHCLDHMELMPQPELRIHEFTEKGDNDSIKTAGAGVALGGGCCGGSGSK</sequence>
<evidence type="ECO:0000256" key="5">
    <source>
        <dbReference type="ARBA" id="ARBA00022946"/>
    </source>
</evidence>
<dbReference type="GO" id="GO:0005759">
    <property type="term" value="C:mitochondrial matrix"/>
    <property type="evidence" value="ECO:0007669"/>
    <property type="project" value="UniProtKB-SubCell"/>
</dbReference>
<organism evidence="9 10">
    <name type="scientific">Clonostachys chloroleuca</name>
    <dbReference type="NCBI Taxonomy" id="1926264"/>
    <lineage>
        <taxon>Eukaryota</taxon>
        <taxon>Fungi</taxon>
        <taxon>Dikarya</taxon>
        <taxon>Ascomycota</taxon>
        <taxon>Pezizomycotina</taxon>
        <taxon>Sordariomycetes</taxon>
        <taxon>Hypocreomycetidae</taxon>
        <taxon>Hypocreales</taxon>
        <taxon>Bionectriaceae</taxon>
        <taxon>Clonostachys</taxon>
    </lineage>
</organism>
<evidence type="ECO:0000256" key="4">
    <source>
        <dbReference type="ARBA" id="ARBA00015108"/>
    </source>
</evidence>
<keyword evidence="7" id="KW-0143">Chaperone</keyword>
<evidence type="ECO:0000256" key="6">
    <source>
        <dbReference type="ARBA" id="ARBA00023128"/>
    </source>
</evidence>
<gene>
    <name evidence="9" type="ORF">CCHLO57077_00009764</name>
</gene>
<proteinExistence type="inferred from homology"/>
<evidence type="ECO:0000313" key="9">
    <source>
        <dbReference type="EMBL" id="CAI6086641.1"/>
    </source>
</evidence>
<evidence type="ECO:0000256" key="2">
    <source>
        <dbReference type="ARBA" id="ARBA00009949"/>
    </source>
</evidence>
<name>A0AA35LYJ2_9HYPO</name>
<dbReference type="InterPro" id="IPR045298">
    <property type="entry name" value="Complex1_LYR_LYRM7"/>
</dbReference>
<dbReference type="PANTHER" id="PTHR46749:SF1">
    <property type="entry name" value="COMPLEX III ASSEMBLY FACTOR LYRM7"/>
    <property type="match status" value="1"/>
</dbReference>
<accession>A0AA35LYJ2</accession>
<evidence type="ECO:0000256" key="7">
    <source>
        <dbReference type="ARBA" id="ARBA00023186"/>
    </source>
</evidence>
<comment type="subunit">
    <text evidence="3">Interacts with RIP1.</text>
</comment>
<comment type="caution">
    <text evidence="9">The sequence shown here is derived from an EMBL/GenBank/DDBJ whole genome shotgun (WGS) entry which is preliminary data.</text>
</comment>
<dbReference type="EMBL" id="CABFNP030000789">
    <property type="protein sequence ID" value="CAI6086641.1"/>
    <property type="molecule type" value="Genomic_DNA"/>
</dbReference>
<comment type="function">
    <text evidence="8">Assembly factor required for Rieske Fe-S protein RIP1 incorporation into the cytochrome b-c1 (CIII) complex. Functions as a chaperone, binding to this subunit within the mitochondrial matrix and stabilizing it prior to its translocation and insertion into the late CIII dimeric intermediate within the mitochondrial inner membrane. Modulates the mitochondrial matrix zinc pool.</text>
</comment>
<dbReference type="GO" id="GO:0034551">
    <property type="term" value="P:mitochondrial respiratory chain complex III assembly"/>
    <property type="evidence" value="ECO:0007669"/>
    <property type="project" value="InterPro"/>
</dbReference>
<evidence type="ECO:0000256" key="3">
    <source>
        <dbReference type="ARBA" id="ARBA00011589"/>
    </source>
</evidence>
<dbReference type="PANTHER" id="PTHR46749">
    <property type="entry name" value="COMPLEX III ASSEMBLY FACTOR LYRM7"/>
    <property type="match status" value="1"/>
</dbReference>